<proteinExistence type="predicted"/>
<keyword evidence="1" id="KW-0812">Transmembrane</keyword>
<accession>A0A8S1HDC3</accession>
<organism evidence="2 3">
    <name type="scientific">Caenorhabditis auriculariae</name>
    <dbReference type="NCBI Taxonomy" id="2777116"/>
    <lineage>
        <taxon>Eukaryota</taxon>
        <taxon>Metazoa</taxon>
        <taxon>Ecdysozoa</taxon>
        <taxon>Nematoda</taxon>
        <taxon>Chromadorea</taxon>
        <taxon>Rhabditida</taxon>
        <taxon>Rhabditina</taxon>
        <taxon>Rhabditomorpha</taxon>
        <taxon>Rhabditoidea</taxon>
        <taxon>Rhabditidae</taxon>
        <taxon>Peloderinae</taxon>
        <taxon>Caenorhabditis</taxon>
    </lineage>
</organism>
<gene>
    <name evidence="2" type="ORF">CAUJ_LOCUS9021</name>
</gene>
<dbReference type="AlphaFoldDB" id="A0A8S1HDC3"/>
<feature type="transmembrane region" description="Helical" evidence="1">
    <location>
        <begin position="12"/>
        <end position="36"/>
    </location>
</feature>
<keyword evidence="1" id="KW-1133">Transmembrane helix</keyword>
<feature type="transmembrane region" description="Helical" evidence="1">
    <location>
        <begin position="73"/>
        <end position="95"/>
    </location>
</feature>
<feature type="transmembrane region" description="Helical" evidence="1">
    <location>
        <begin position="146"/>
        <end position="171"/>
    </location>
</feature>
<dbReference type="EMBL" id="CAJGYM010000032">
    <property type="protein sequence ID" value="CAD6193102.1"/>
    <property type="molecule type" value="Genomic_DNA"/>
</dbReference>
<keyword evidence="1" id="KW-0472">Membrane</keyword>
<name>A0A8S1HDC3_9PELO</name>
<protein>
    <submittedName>
        <fullName evidence="2">Uncharacterized protein</fullName>
    </submittedName>
</protein>
<comment type="caution">
    <text evidence="2">The sequence shown here is derived from an EMBL/GenBank/DDBJ whole genome shotgun (WGS) entry which is preliminary data.</text>
</comment>
<reference evidence="2" key="1">
    <citation type="submission" date="2020-10" db="EMBL/GenBank/DDBJ databases">
        <authorList>
            <person name="Kikuchi T."/>
        </authorList>
    </citation>
    <scope>NUCLEOTIDE SEQUENCE</scope>
    <source>
        <strain evidence="2">NKZ352</strain>
    </source>
</reference>
<dbReference type="Proteomes" id="UP000835052">
    <property type="component" value="Unassembled WGS sequence"/>
</dbReference>
<evidence type="ECO:0000313" key="2">
    <source>
        <dbReference type="EMBL" id="CAD6193102.1"/>
    </source>
</evidence>
<dbReference type="OrthoDB" id="5823768at2759"/>
<feature type="transmembrane region" description="Helical" evidence="1">
    <location>
        <begin position="107"/>
        <end position="126"/>
    </location>
</feature>
<evidence type="ECO:0000313" key="3">
    <source>
        <dbReference type="Proteomes" id="UP000835052"/>
    </source>
</evidence>
<evidence type="ECO:0000256" key="1">
    <source>
        <dbReference type="SAM" id="Phobius"/>
    </source>
</evidence>
<sequence>MDYYHEHHKKGPFVVAFLLILVTILTGVATFTNYWATLSVFGANAGHMGLYAWFKSGANDAFNAQPGWWKCTVVTMLMAFSFELLFCILVIPSILFRKHIHGHALNALLSIIIAILLFVGIITFAVKVGSFNVAGISVPLKLGWSWGVGVAAAVVSIILILASSGSAYGAARSHYY</sequence>
<keyword evidence="3" id="KW-1185">Reference proteome</keyword>